<dbReference type="RefSeq" id="WP_169561706.1">
    <property type="nucleotide sequence ID" value="NZ_BSNF01000008.1"/>
</dbReference>
<reference evidence="4" key="1">
    <citation type="journal article" date="2014" name="Int. J. Syst. Evol. Microbiol.">
        <title>Complete genome of a new Firmicutes species belonging to the dominant human colonic microbiota ('Ruminococcus bicirculans') reveals two chromosomes and a selective capacity to utilize plant glucans.</title>
        <authorList>
            <consortium name="NISC Comparative Sequencing Program"/>
            <person name="Wegmann U."/>
            <person name="Louis P."/>
            <person name="Goesmann A."/>
            <person name="Henrissat B."/>
            <person name="Duncan S.H."/>
            <person name="Flint H.J."/>
        </authorList>
    </citation>
    <scope>NUCLEOTIDE SEQUENCE</scope>
    <source>
        <strain evidence="4">NBRC 103408</strain>
    </source>
</reference>
<proteinExistence type="inferred from homology"/>
<evidence type="ECO:0000259" key="3">
    <source>
        <dbReference type="Pfam" id="PF03981"/>
    </source>
</evidence>
<evidence type="ECO:0000256" key="2">
    <source>
        <dbReference type="ARBA" id="ARBA00006436"/>
    </source>
</evidence>
<dbReference type="InterPro" id="IPR021150">
    <property type="entry name" value="Ubiq_cyt_c_chap"/>
</dbReference>
<evidence type="ECO:0000256" key="1">
    <source>
        <dbReference type="ARBA" id="ARBA00006407"/>
    </source>
</evidence>
<dbReference type="PANTHER" id="PTHR12184:SF1">
    <property type="entry name" value="UBIQUINOL-CYTOCHROME-C REDUCTASE COMPLEX ASSEMBLY FACTOR 1"/>
    <property type="match status" value="1"/>
</dbReference>
<comment type="caution">
    <text evidence="4">The sequence shown here is derived from an EMBL/GenBank/DDBJ whole genome shotgun (WGS) entry which is preliminary data.</text>
</comment>
<dbReference type="InterPro" id="IPR007129">
    <property type="entry name" value="Ubiqinol_cyt_c_chaperone_CPB3"/>
</dbReference>
<dbReference type="PIRSF" id="PIRSF032079">
    <property type="entry name" value="UCP032079"/>
    <property type="match status" value="1"/>
</dbReference>
<dbReference type="PANTHER" id="PTHR12184">
    <property type="entry name" value="UBIQUINOL-CYTOCHROME C REDUCTASE COMPLEX ASSEMBLY FACTOR 1 FAMILY MEMBER"/>
    <property type="match status" value="1"/>
</dbReference>
<dbReference type="InterPro" id="IPR014569">
    <property type="entry name" value="Ubq_cyt-c_CBP3-rel"/>
</dbReference>
<dbReference type="Pfam" id="PF03981">
    <property type="entry name" value="Ubiq_cyt_C_chap"/>
    <property type="match status" value="1"/>
</dbReference>
<organism evidence="4 5">
    <name type="scientific">Sneathiella chinensis</name>
    <dbReference type="NCBI Taxonomy" id="349750"/>
    <lineage>
        <taxon>Bacteria</taxon>
        <taxon>Pseudomonadati</taxon>
        <taxon>Pseudomonadota</taxon>
        <taxon>Alphaproteobacteria</taxon>
        <taxon>Sneathiellales</taxon>
        <taxon>Sneathiellaceae</taxon>
        <taxon>Sneathiella</taxon>
    </lineage>
</organism>
<comment type="similarity">
    <text evidence="1">Belongs to the CBP3 family.</text>
</comment>
<keyword evidence="5" id="KW-1185">Reference proteome</keyword>
<dbReference type="Proteomes" id="UP001161409">
    <property type="component" value="Unassembled WGS sequence"/>
</dbReference>
<evidence type="ECO:0000313" key="4">
    <source>
        <dbReference type="EMBL" id="GLQ07651.1"/>
    </source>
</evidence>
<comment type="similarity">
    <text evidence="2">Belongs to the UPF0174 family.</text>
</comment>
<protein>
    <submittedName>
        <fullName evidence="4">Ubiquinol-cytochrome c chaperone</fullName>
    </submittedName>
</protein>
<reference evidence="4" key="2">
    <citation type="submission" date="2023-01" db="EMBL/GenBank/DDBJ databases">
        <title>Draft genome sequence of Sneathiella chinensis strain NBRC 103408.</title>
        <authorList>
            <person name="Sun Q."/>
            <person name="Mori K."/>
        </authorList>
    </citation>
    <scope>NUCLEOTIDE SEQUENCE</scope>
    <source>
        <strain evidence="4">NBRC 103408</strain>
    </source>
</reference>
<sequence>MILSKFFRRDPYKGAVTDLYTAIVNQARQPDFYLRGEVPDTVDGRFEMIVLHTYLVLRRLKREGEDMAGLSQALFDQLFADMDQSLREIGVGDLSVGKRIKEMATLFYGRVAAYDTALDGGEETLEDALRRNHYRTVEGGPSEAAVSLLAEYVRRNSDAMAAEDVSGLVKGQVRFQPFEGEA</sequence>
<accession>A0ABQ5U782</accession>
<name>A0ABQ5U782_9PROT</name>
<evidence type="ECO:0000313" key="5">
    <source>
        <dbReference type="Proteomes" id="UP001161409"/>
    </source>
</evidence>
<gene>
    <name evidence="4" type="ORF">GCM10007924_28720</name>
</gene>
<dbReference type="EMBL" id="BSNF01000008">
    <property type="protein sequence ID" value="GLQ07651.1"/>
    <property type="molecule type" value="Genomic_DNA"/>
</dbReference>
<feature type="domain" description="Ubiquinol-cytochrome c chaperone" evidence="3">
    <location>
        <begin position="37"/>
        <end position="175"/>
    </location>
</feature>